<feature type="coiled-coil region" evidence="1">
    <location>
        <begin position="105"/>
        <end position="143"/>
    </location>
</feature>
<name>M0G898_HALPT</name>
<protein>
    <submittedName>
        <fullName evidence="2">Uncharacterized protein</fullName>
    </submittedName>
</protein>
<sequence length="177" mass="20366">MTELVSVNNQKLDTDAIDILRLLHDDGDKTTSEAKSRLHLRDNDYTRRRFEWLQHAGLASLSTEPWSKNETINVKVATLTDEGREFLSSWNFDGLGDGLPVEERVRRLEDRVESLEAENAGLREEMEETNETLESIHRALQGQLDEMNGAVRAICRYFRTEVNVNLNEYRNSDSPSK</sequence>
<keyword evidence="3" id="KW-1185">Reference proteome</keyword>
<dbReference type="Proteomes" id="UP000011559">
    <property type="component" value="Unassembled WGS sequence"/>
</dbReference>
<gene>
    <name evidence="2" type="ORF">C457_13444</name>
</gene>
<reference evidence="2 3" key="1">
    <citation type="journal article" date="2014" name="PLoS Genet.">
        <title>Phylogenetically driven sequencing of extremely halophilic archaea reveals strategies for static and dynamic osmo-response.</title>
        <authorList>
            <person name="Becker E.A."/>
            <person name="Seitzer P.M."/>
            <person name="Tritt A."/>
            <person name="Larsen D."/>
            <person name="Krusor M."/>
            <person name="Yao A.I."/>
            <person name="Wu D."/>
            <person name="Madern D."/>
            <person name="Eisen J.A."/>
            <person name="Darling A.E."/>
            <person name="Facciotti M.T."/>
        </authorList>
    </citation>
    <scope>NUCLEOTIDE SEQUENCE [LARGE SCALE GENOMIC DNA]</scope>
    <source>
        <strain evidence="3">DSM 18310 / JCM 13924 / TL6</strain>
    </source>
</reference>
<evidence type="ECO:0000313" key="2">
    <source>
        <dbReference type="EMBL" id="ELZ67044.1"/>
    </source>
</evidence>
<comment type="caution">
    <text evidence="2">The sequence shown here is derived from an EMBL/GenBank/DDBJ whole genome shotgun (WGS) entry which is preliminary data.</text>
</comment>
<dbReference type="EMBL" id="AOLG01000047">
    <property type="protein sequence ID" value="ELZ67044.1"/>
    <property type="molecule type" value="Genomic_DNA"/>
</dbReference>
<evidence type="ECO:0000256" key="1">
    <source>
        <dbReference type="SAM" id="Coils"/>
    </source>
</evidence>
<proteinExistence type="predicted"/>
<dbReference type="AlphaFoldDB" id="M0G898"/>
<keyword evidence="1" id="KW-0175">Coiled coil</keyword>
<organism evidence="2 3">
    <name type="scientific">Haloferax prahovense (strain DSM 18310 / JCM 13924 / TL6)</name>
    <dbReference type="NCBI Taxonomy" id="1227461"/>
    <lineage>
        <taxon>Archaea</taxon>
        <taxon>Methanobacteriati</taxon>
        <taxon>Methanobacteriota</taxon>
        <taxon>Stenosarchaea group</taxon>
        <taxon>Halobacteria</taxon>
        <taxon>Halobacteriales</taxon>
        <taxon>Haloferacaceae</taxon>
        <taxon>Haloferax</taxon>
    </lineage>
</organism>
<accession>M0G898</accession>
<dbReference type="RefSeq" id="WP_008095314.1">
    <property type="nucleotide sequence ID" value="NZ_AOLG01000047.1"/>
</dbReference>
<evidence type="ECO:0000313" key="3">
    <source>
        <dbReference type="Proteomes" id="UP000011559"/>
    </source>
</evidence>